<keyword evidence="3" id="KW-1185">Reference proteome</keyword>
<sequence>MIQGGIADTINQSHSGGGDNVGLKLDMVVQALAPADLRDAIAAVQASVRRKDVAIARTQLEMLKLTKSGNSEVSDLLDVIALAGELVEPEGTQAALNAVTRVCAVTRDDTVRDHCIAALLKFSRSTDFEASAQALYHDTPQTGPYSREAFYRYYATEDVLLTASKQLILSEAELAGIVDGAHRLEALEISEPAAARLSQLYPSQNSRVLLLISTALRLTPVFKTRQYWLTDPRSKQSIDELVSELADLIDVSGGNDARLFNMAGAILEYFQTSLPTRLVDACAHYLDQLSALYPEIAARIRAARGDSSELSPAMRSVTEAQHSNEARSSWCRSLLDSEAVDALDAVFFTRLANTAELERWIVQEKPLRDSGDIESELVKLLAHSQLAVLTNLKADRYDLGKRVDEFISLFEARIGSELTPWIVMELAESLFDAEISDKALALTTKMLPSGELWPSPFVLLHLKCLLQTQQYQSFDNVVGRIPDSQRSLSLMSFLSLKEEALGNTDRALAISDQLLETAPLNLHCWLRGCELRDRFRSIEEQRRFHDLLPDEILEAYSHESMVAMRYLAAAGSFKRAELRLVRWFMEDPSARAIMLVNFHFGGKWRRRADAELSSVLPGYLEGVEFEQDGKRQIRLIVEQGEAKGQHVLVRDSQLANLLVSLEPGQSAPMGIVNYKLLSRMPPYLACIRLASELRHTQNDGSDVFAILQLPKDPQQFVSFLEEKLRFDLAHREIEYDREIPLFIRVHALSSDSPIKAALNAWGDKSIPKSLLVSEGVAEPGEVVLDAFSIAYLAMTNAVEKLIGEGFTFVLPAETKVILEQWVANVTHEDFLMMGVNGAGRLVRTTASDVQARDGHTLRAMRRILETCVVKHPVVHDTSLELYSIKDGIDITVYLAMQLSSANDLPWFCMDVSFAGLHHSKGWKVADVNSILLRVVDTADFDFEEKRHGLLLFALGTLPRALTLTEMRGLAQNPNPLSSYILSMILQNHGKEIINNAVRHWQLLDLLITHLIATFYRADTPSTAAPSYTPWCRYDEHVFNHGLRLFASNRDGRPSEYWLAVALKVCLKIIRLDKALTLHAADLFEAFVIGHFMDVGAIAEYYVELA</sequence>
<dbReference type="RefSeq" id="WP_047583000.1">
    <property type="nucleotide sequence ID" value="NZ_CP116669.1"/>
</dbReference>
<evidence type="ECO:0000313" key="2">
    <source>
        <dbReference type="EMBL" id="WCH97984.1"/>
    </source>
</evidence>
<name>A0ABY7R2L2_9PSED</name>
<dbReference type="Pfam" id="PF20698">
    <property type="entry name" value="PIN-TPR-GreABC"/>
    <property type="match status" value="1"/>
</dbReference>
<organism evidence="2 3">
    <name type="scientific">Pseudomonas capeferrum</name>
    <dbReference type="NCBI Taxonomy" id="1495066"/>
    <lineage>
        <taxon>Bacteria</taxon>
        <taxon>Pseudomonadati</taxon>
        <taxon>Pseudomonadota</taxon>
        <taxon>Gammaproteobacteria</taxon>
        <taxon>Pseudomonadales</taxon>
        <taxon>Pseudomonadaceae</taxon>
        <taxon>Pseudomonas</taxon>
    </lineage>
</organism>
<proteinExistence type="predicted"/>
<dbReference type="Proteomes" id="UP001214301">
    <property type="component" value="Chromosome"/>
</dbReference>
<evidence type="ECO:0000259" key="1">
    <source>
        <dbReference type="Pfam" id="PF20698"/>
    </source>
</evidence>
<dbReference type="InterPro" id="IPR048987">
    <property type="entry name" value="PIN-TPR-GreABC"/>
</dbReference>
<reference evidence="2 3" key="1">
    <citation type="journal article" date="2020" name="Front. Microbiol.">
        <title>Toward Biorecycling: Isolation of a Soil Bacterium That Grows on a Polyurethane Oligomer and Monomer.</title>
        <authorList>
            <person name="Espinosa M.J.C."/>
            <person name="Blanco A.C."/>
            <person name="Schmidgall T."/>
            <person name="Atanasoff-Kardjalieff A.K."/>
            <person name="Kappelmeyer U."/>
            <person name="Tischler D."/>
            <person name="Pieper D.H."/>
            <person name="Heipieper H.J."/>
            <person name="Eberlein C."/>
        </authorList>
    </citation>
    <scope>NUCLEOTIDE SEQUENCE [LARGE SCALE GENOMIC DNA]</scope>
    <source>
        <strain evidence="2 3">TDA1</strain>
    </source>
</reference>
<dbReference type="EMBL" id="CP116669">
    <property type="protein sequence ID" value="WCH97984.1"/>
    <property type="molecule type" value="Genomic_DNA"/>
</dbReference>
<protein>
    <recommendedName>
        <fullName evidence="1">PIN domain-containing protein</fullName>
    </recommendedName>
</protein>
<evidence type="ECO:0000313" key="3">
    <source>
        <dbReference type="Proteomes" id="UP001214301"/>
    </source>
</evidence>
<feature type="domain" description="PIN" evidence="1">
    <location>
        <begin position="783"/>
        <end position="913"/>
    </location>
</feature>
<gene>
    <name evidence="2" type="ORF">PMC74_14435</name>
</gene>
<accession>A0ABY7R2L2</accession>